<name>A0A645IXX7_9ZZZZ</name>
<protein>
    <submittedName>
        <fullName evidence="1">Uncharacterized protein</fullName>
    </submittedName>
</protein>
<dbReference type="EMBL" id="VSSQ01125289">
    <property type="protein sequence ID" value="MPN55730.1"/>
    <property type="molecule type" value="Genomic_DNA"/>
</dbReference>
<proteinExistence type="predicted"/>
<sequence length="101" mass="10968">MALLYGGPPKLNAASGLASIRKGHHTDGSQPLVNDRGPPHWLLLYGDALGFHKLVKNLCKFRIGSGMGLQRIQFSISGGIICAKDTISDKDGREQYNKGYE</sequence>
<accession>A0A645IXX7</accession>
<reference evidence="1" key="1">
    <citation type="submission" date="2019-08" db="EMBL/GenBank/DDBJ databases">
        <authorList>
            <person name="Kucharzyk K."/>
            <person name="Murdoch R.W."/>
            <person name="Higgins S."/>
            <person name="Loffler F."/>
        </authorList>
    </citation>
    <scope>NUCLEOTIDE SEQUENCE</scope>
</reference>
<gene>
    <name evidence="1" type="ORF">SDC9_203414</name>
</gene>
<dbReference type="AlphaFoldDB" id="A0A645IXX7"/>
<evidence type="ECO:0000313" key="1">
    <source>
        <dbReference type="EMBL" id="MPN55730.1"/>
    </source>
</evidence>
<comment type="caution">
    <text evidence="1">The sequence shown here is derived from an EMBL/GenBank/DDBJ whole genome shotgun (WGS) entry which is preliminary data.</text>
</comment>
<organism evidence="1">
    <name type="scientific">bioreactor metagenome</name>
    <dbReference type="NCBI Taxonomy" id="1076179"/>
    <lineage>
        <taxon>unclassified sequences</taxon>
        <taxon>metagenomes</taxon>
        <taxon>ecological metagenomes</taxon>
    </lineage>
</organism>